<dbReference type="Pfam" id="PF01075">
    <property type="entry name" value="Glyco_transf_9"/>
    <property type="match status" value="1"/>
</dbReference>
<reference evidence="3" key="1">
    <citation type="submission" date="2021-02" db="EMBL/GenBank/DDBJ databases">
        <title>Draft genome sequence of Microbispora sp. RL4-1S isolated from rice leaves in Thailand.</title>
        <authorList>
            <person name="Muangham S."/>
            <person name="Duangmal K."/>
        </authorList>
    </citation>
    <scope>NUCLEOTIDE SEQUENCE</scope>
    <source>
        <strain evidence="3">RL4-1S</strain>
    </source>
</reference>
<gene>
    <name evidence="3" type="ORF">JOL79_04500</name>
</gene>
<dbReference type="PANTHER" id="PTHR30160">
    <property type="entry name" value="TETRAACYLDISACCHARIDE 4'-KINASE-RELATED"/>
    <property type="match status" value="1"/>
</dbReference>
<dbReference type="GO" id="GO:0008713">
    <property type="term" value="F:ADP-heptose-lipopolysaccharide heptosyltransferase activity"/>
    <property type="evidence" value="ECO:0007669"/>
    <property type="project" value="TreeGrafter"/>
</dbReference>
<evidence type="ECO:0000313" key="4">
    <source>
        <dbReference type="Proteomes" id="UP000674234"/>
    </source>
</evidence>
<organism evidence="3 4">
    <name type="scientific">Microbispora oryzae</name>
    <dbReference type="NCBI Taxonomy" id="2806554"/>
    <lineage>
        <taxon>Bacteria</taxon>
        <taxon>Bacillati</taxon>
        <taxon>Actinomycetota</taxon>
        <taxon>Actinomycetes</taxon>
        <taxon>Streptosporangiales</taxon>
        <taxon>Streptosporangiaceae</taxon>
        <taxon>Microbispora</taxon>
    </lineage>
</organism>
<evidence type="ECO:0000313" key="3">
    <source>
        <dbReference type="EMBL" id="MBP2703061.1"/>
    </source>
</evidence>
<protein>
    <submittedName>
        <fullName evidence="3">Glycosyltransferase family 9 protein</fullName>
    </submittedName>
</protein>
<evidence type="ECO:0000256" key="2">
    <source>
        <dbReference type="ARBA" id="ARBA00022679"/>
    </source>
</evidence>
<dbReference type="SUPFAM" id="SSF53756">
    <property type="entry name" value="UDP-Glycosyltransferase/glycogen phosphorylase"/>
    <property type="match status" value="1"/>
</dbReference>
<accession>A0A941AGJ4</accession>
<dbReference type="CDD" id="cd03789">
    <property type="entry name" value="GT9_LPS_heptosyltransferase"/>
    <property type="match status" value="1"/>
</dbReference>
<proteinExistence type="predicted"/>
<keyword evidence="1" id="KW-0328">Glycosyltransferase</keyword>
<evidence type="ECO:0000256" key="1">
    <source>
        <dbReference type="ARBA" id="ARBA00022676"/>
    </source>
</evidence>
<dbReference type="GO" id="GO:0005829">
    <property type="term" value="C:cytosol"/>
    <property type="evidence" value="ECO:0007669"/>
    <property type="project" value="TreeGrafter"/>
</dbReference>
<comment type="caution">
    <text evidence="3">The sequence shown here is derived from an EMBL/GenBank/DDBJ whole genome shotgun (WGS) entry which is preliminary data.</text>
</comment>
<dbReference type="EMBL" id="JAFCNB010000002">
    <property type="protein sequence ID" value="MBP2703061.1"/>
    <property type="molecule type" value="Genomic_DNA"/>
</dbReference>
<dbReference type="AlphaFoldDB" id="A0A941AGJ4"/>
<dbReference type="Gene3D" id="3.40.50.2000">
    <property type="entry name" value="Glycogen Phosphorylase B"/>
    <property type="match status" value="2"/>
</dbReference>
<keyword evidence="4" id="KW-1185">Reference proteome</keyword>
<name>A0A941AGJ4_9ACTN</name>
<dbReference type="Proteomes" id="UP000674234">
    <property type="component" value="Unassembled WGS sequence"/>
</dbReference>
<sequence length="312" mass="32373">MTGERPALLVLRGLRLGDLLTAVPALRALRRAHPNHRLVLATPAYLGGLLPLIGGIDELVDVSGPGPVPFETPDVAVNLHGSGPESLMALRRTRPGRVLSHAHPGVPGVEGPTWRPEAHEVSRWCAMLEWYGIPADPGDLELGETGASPLGGGEVLVHPGASARARQWPPERFARVAAELTRAGHRVVITGGVTETALARHVAAAAGLPEDAVLAGHTDLPGVAALTRHAALVVCGDTGMSHLATAVGTPSVVLCGPVPPARWGPPEGGPHRALWAGRTGDPHADRPDPGLLEIGVPEVLDAAWSLLEVGVR</sequence>
<dbReference type="GO" id="GO:0009244">
    <property type="term" value="P:lipopolysaccharide core region biosynthetic process"/>
    <property type="evidence" value="ECO:0007669"/>
    <property type="project" value="TreeGrafter"/>
</dbReference>
<dbReference type="InterPro" id="IPR002201">
    <property type="entry name" value="Glyco_trans_9"/>
</dbReference>
<dbReference type="PANTHER" id="PTHR30160:SF1">
    <property type="entry name" value="LIPOPOLYSACCHARIDE 1,2-N-ACETYLGLUCOSAMINETRANSFERASE-RELATED"/>
    <property type="match status" value="1"/>
</dbReference>
<dbReference type="InterPro" id="IPR051199">
    <property type="entry name" value="LPS_LOS_Heptosyltrfase"/>
</dbReference>
<keyword evidence="2" id="KW-0808">Transferase</keyword>